<feature type="domain" description="ABC transmembrane type-2" evidence="7">
    <location>
        <begin position="22"/>
        <end position="260"/>
    </location>
</feature>
<comment type="similarity">
    <text evidence="6">Belongs to the ABC-2 integral membrane protein family.</text>
</comment>
<evidence type="ECO:0000256" key="4">
    <source>
        <dbReference type="ARBA" id="ARBA00023136"/>
    </source>
</evidence>
<sequence>MTVAWATLRRSWLVTRRAYPWSYFIGTLLLGVFTMGVAYLGLRAVAGDQVPAEFAGRVGTADYLGYIAVGAAAYMFVVHGILWIGKAMIQEQREGTMGALVVAPARRLPYLLGFAAFAFTAVALEVAVLLGFALLLGVRPAATGAVDAVLAVAGLALAVFGMSVVLSNVMIVAGEAHITQNTVFQAVAVLSGFTFPRDYLPEALRWLGELIPVTAAMDVIRGVFTGGTGLDPARLGVAVLIALGYAAAGLLTMPWAERRAMERSF</sequence>
<dbReference type="RefSeq" id="WP_185088773.1">
    <property type="nucleotide sequence ID" value="NZ_JACHJB010000003.1"/>
</dbReference>
<dbReference type="PANTHER" id="PTHR43229">
    <property type="entry name" value="NODULATION PROTEIN J"/>
    <property type="match status" value="1"/>
</dbReference>
<comment type="subcellular location">
    <subcellularLocation>
        <location evidence="6">Cell membrane</location>
        <topology evidence="6">Multi-pass membrane protein</topology>
    </subcellularLocation>
    <subcellularLocation>
        <location evidence="1">Membrane</location>
        <topology evidence="1">Multi-pass membrane protein</topology>
    </subcellularLocation>
</comment>
<dbReference type="InterPro" id="IPR047817">
    <property type="entry name" value="ABC2_TM_bact-type"/>
</dbReference>
<dbReference type="PROSITE" id="PS51012">
    <property type="entry name" value="ABC_TM2"/>
    <property type="match status" value="1"/>
</dbReference>
<dbReference type="PANTHER" id="PTHR43229:SF2">
    <property type="entry name" value="NODULATION PROTEIN J"/>
    <property type="match status" value="1"/>
</dbReference>
<dbReference type="GO" id="GO:0046677">
    <property type="term" value="P:response to antibiotic"/>
    <property type="evidence" value="ECO:0007669"/>
    <property type="project" value="UniProtKB-KW"/>
</dbReference>
<feature type="transmembrane region" description="Helical" evidence="6">
    <location>
        <begin position="148"/>
        <end position="171"/>
    </location>
</feature>
<evidence type="ECO:0000256" key="1">
    <source>
        <dbReference type="ARBA" id="ARBA00004141"/>
    </source>
</evidence>
<dbReference type="Proteomes" id="UP000583800">
    <property type="component" value="Unassembled WGS sequence"/>
</dbReference>
<evidence type="ECO:0000256" key="6">
    <source>
        <dbReference type="RuleBase" id="RU361157"/>
    </source>
</evidence>
<evidence type="ECO:0000259" key="7">
    <source>
        <dbReference type="PROSITE" id="PS51012"/>
    </source>
</evidence>
<evidence type="ECO:0000313" key="9">
    <source>
        <dbReference type="Proteomes" id="UP000583800"/>
    </source>
</evidence>
<evidence type="ECO:0000313" key="8">
    <source>
        <dbReference type="EMBL" id="MBB6351086.1"/>
    </source>
</evidence>
<evidence type="ECO:0000256" key="3">
    <source>
        <dbReference type="ARBA" id="ARBA00022989"/>
    </source>
</evidence>
<organism evidence="8 9">
    <name type="scientific">Nonomuraea muscovyensis</name>
    <dbReference type="NCBI Taxonomy" id="1124761"/>
    <lineage>
        <taxon>Bacteria</taxon>
        <taxon>Bacillati</taxon>
        <taxon>Actinomycetota</taxon>
        <taxon>Actinomycetes</taxon>
        <taxon>Streptosporangiales</taxon>
        <taxon>Streptosporangiaceae</taxon>
        <taxon>Nonomuraea</taxon>
    </lineage>
</organism>
<dbReference type="GO" id="GO:0140359">
    <property type="term" value="F:ABC-type transporter activity"/>
    <property type="evidence" value="ECO:0007669"/>
    <property type="project" value="InterPro"/>
</dbReference>
<dbReference type="InterPro" id="IPR000412">
    <property type="entry name" value="ABC_2_transport"/>
</dbReference>
<name>A0A7X0CC82_9ACTN</name>
<feature type="transmembrane region" description="Helical" evidence="6">
    <location>
        <begin position="21"/>
        <end position="43"/>
    </location>
</feature>
<keyword evidence="4 6" id="KW-0472">Membrane</keyword>
<dbReference type="EMBL" id="JACHJB010000003">
    <property type="protein sequence ID" value="MBB6351086.1"/>
    <property type="molecule type" value="Genomic_DNA"/>
</dbReference>
<dbReference type="InterPro" id="IPR013525">
    <property type="entry name" value="ABC2_TM"/>
</dbReference>
<gene>
    <name evidence="8" type="ORF">FHU36_007658</name>
</gene>
<feature type="transmembrane region" description="Helical" evidence="6">
    <location>
        <begin position="63"/>
        <end position="89"/>
    </location>
</feature>
<keyword evidence="9" id="KW-1185">Reference proteome</keyword>
<reference evidence="8 9" key="1">
    <citation type="submission" date="2020-08" db="EMBL/GenBank/DDBJ databases">
        <title>Sequencing the genomes of 1000 actinobacteria strains.</title>
        <authorList>
            <person name="Klenk H.-P."/>
        </authorList>
    </citation>
    <scope>NUCLEOTIDE SEQUENCE [LARGE SCALE GENOMIC DNA]</scope>
    <source>
        <strain evidence="8 9">DSM 45913</strain>
    </source>
</reference>
<keyword evidence="2 6" id="KW-0812">Transmembrane</keyword>
<feature type="transmembrane region" description="Helical" evidence="6">
    <location>
        <begin position="235"/>
        <end position="256"/>
    </location>
</feature>
<dbReference type="Pfam" id="PF01061">
    <property type="entry name" value="ABC2_membrane"/>
    <property type="match status" value="1"/>
</dbReference>
<comment type="caution">
    <text evidence="6">Lacks conserved residue(s) required for the propagation of feature annotation.</text>
</comment>
<keyword evidence="6" id="KW-0813">Transport</keyword>
<protein>
    <recommendedName>
        <fullName evidence="6">Transport permease protein</fullName>
    </recommendedName>
</protein>
<keyword evidence="5" id="KW-0046">Antibiotic resistance</keyword>
<keyword evidence="3 6" id="KW-1133">Transmembrane helix</keyword>
<feature type="transmembrane region" description="Helical" evidence="6">
    <location>
        <begin position="110"/>
        <end position="136"/>
    </location>
</feature>
<comment type="caution">
    <text evidence="8">The sequence shown here is derived from an EMBL/GenBank/DDBJ whole genome shotgun (WGS) entry which is preliminary data.</text>
</comment>
<evidence type="ECO:0000256" key="2">
    <source>
        <dbReference type="ARBA" id="ARBA00022692"/>
    </source>
</evidence>
<dbReference type="PIRSF" id="PIRSF006648">
    <property type="entry name" value="DrrB"/>
    <property type="match status" value="1"/>
</dbReference>
<proteinExistence type="inferred from homology"/>
<dbReference type="AlphaFoldDB" id="A0A7X0CC82"/>
<keyword evidence="6" id="KW-1003">Cell membrane</keyword>
<accession>A0A7X0CC82</accession>
<dbReference type="InterPro" id="IPR051784">
    <property type="entry name" value="Nod_factor_ABC_transporter"/>
</dbReference>
<evidence type="ECO:0000256" key="5">
    <source>
        <dbReference type="ARBA" id="ARBA00023251"/>
    </source>
</evidence>
<dbReference type="GO" id="GO:0043190">
    <property type="term" value="C:ATP-binding cassette (ABC) transporter complex"/>
    <property type="evidence" value="ECO:0007669"/>
    <property type="project" value="InterPro"/>
</dbReference>